<reference evidence="2 3" key="1">
    <citation type="submission" date="2014-02" db="EMBL/GenBank/DDBJ databases">
        <title>The small core and large imbalanced accessory genome model reveals a collaborative survival strategy of Sorangium cellulosum strains in nature.</title>
        <authorList>
            <person name="Han K."/>
            <person name="Peng R."/>
            <person name="Blom J."/>
            <person name="Li Y.-Z."/>
        </authorList>
    </citation>
    <scope>NUCLEOTIDE SEQUENCE [LARGE SCALE GENOMIC DNA]</scope>
    <source>
        <strain evidence="2 3">So0008-312</strain>
    </source>
</reference>
<dbReference type="EMBL" id="JEMA01000073">
    <property type="protein sequence ID" value="KYF74576.1"/>
    <property type="molecule type" value="Genomic_DNA"/>
</dbReference>
<organism evidence="2 3">
    <name type="scientific">Sorangium cellulosum</name>
    <name type="common">Polyangium cellulosum</name>
    <dbReference type="NCBI Taxonomy" id="56"/>
    <lineage>
        <taxon>Bacteria</taxon>
        <taxon>Pseudomonadati</taxon>
        <taxon>Myxococcota</taxon>
        <taxon>Polyangia</taxon>
        <taxon>Polyangiales</taxon>
        <taxon>Polyangiaceae</taxon>
        <taxon>Sorangium</taxon>
    </lineage>
</organism>
<gene>
    <name evidence="2" type="ORF">BE15_00565</name>
</gene>
<evidence type="ECO:0000256" key="1">
    <source>
        <dbReference type="SAM" id="MobiDB-lite"/>
    </source>
</evidence>
<comment type="caution">
    <text evidence="2">The sequence shown here is derived from an EMBL/GenBank/DDBJ whole genome shotgun (WGS) entry which is preliminary data.</text>
</comment>
<evidence type="ECO:0000313" key="3">
    <source>
        <dbReference type="Proteomes" id="UP000075260"/>
    </source>
</evidence>
<dbReference type="RefSeq" id="WP_061605315.1">
    <property type="nucleotide sequence ID" value="NZ_JEMA01000073.1"/>
</dbReference>
<feature type="compositionally biased region" description="Basic residues" evidence="1">
    <location>
        <begin position="116"/>
        <end position="125"/>
    </location>
</feature>
<proteinExistence type="predicted"/>
<name>A0A150R3Q6_SORCE</name>
<evidence type="ECO:0000313" key="2">
    <source>
        <dbReference type="EMBL" id="KYF74576.1"/>
    </source>
</evidence>
<dbReference type="AlphaFoldDB" id="A0A150R3Q6"/>
<protein>
    <submittedName>
        <fullName evidence="2">Uncharacterized protein</fullName>
    </submittedName>
</protein>
<dbReference type="Proteomes" id="UP000075260">
    <property type="component" value="Unassembled WGS sequence"/>
</dbReference>
<accession>A0A150R3Q6</accession>
<sequence length="151" mass="17149">MPRYQLVIQFPHDFFSTHGDVVAFEDRLIACMPRTCVVDGHDIGAGTVNFFIHTDAPEAAHRTFRRYLGTNKVEKRLRIAYRDIDGTTFTNLWPRRDPRPFAYAYDEGSNPFARGAARRIPKRRPPTNSDPAKVDDARAAAASKRSRGQSQ</sequence>
<feature type="region of interest" description="Disordered" evidence="1">
    <location>
        <begin position="104"/>
        <end position="151"/>
    </location>
</feature>
<dbReference type="OrthoDB" id="5954718at2"/>